<name>A0A8K0G2W8_IGNLU</name>
<accession>A0A8K0G2W8</accession>
<dbReference type="OrthoDB" id="2789670at2759"/>
<keyword evidence="1" id="KW-0560">Oxidoreductase</keyword>
<evidence type="ECO:0000313" key="3">
    <source>
        <dbReference type="Proteomes" id="UP000801492"/>
    </source>
</evidence>
<evidence type="ECO:0000313" key="2">
    <source>
        <dbReference type="EMBL" id="KAF2889740.1"/>
    </source>
</evidence>
<keyword evidence="3" id="KW-1185">Reference proteome</keyword>
<keyword evidence="1" id="KW-0503">Monooxygenase</keyword>
<dbReference type="GO" id="GO:0005506">
    <property type="term" value="F:iron ion binding"/>
    <property type="evidence" value="ECO:0007669"/>
    <property type="project" value="InterPro"/>
</dbReference>
<protein>
    <submittedName>
        <fullName evidence="2">Uncharacterized protein</fullName>
    </submittedName>
</protein>
<dbReference type="InterPro" id="IPR036396">
    <property type="entry name" value="Cyt_P450_sf"/>
</dbReference>
<evidence type="ECO:0000256" key="1">
    <source>
        <dbReference type="ARBA" id="ARBA00023033"/>
    </source>
</evidence>
<reference evidence="2" key="1">
    <citation type="submission" date="2019-08" db="EMBL/GenBank/DDBJ databases">
        <title>The genome of the North American firefly Photinus pyralis.</title>
        <authorList>
            <consortium name="Photinus pyralis genome working group"/>
            <person name="Fallon T.R."/>
            <person name="Sander Lower S.E."/>
            <person name="Weng J.-K."/>
        </authorList>
    </citation>
    <scope>NUCLEOTIDE SEQUENCE</scope>
    <source>
        <strain evidence="2">TRF0915ILg1</strain>
        <tissue evidence="2">Whole body</tissue>
    </source>
</reference>
<dbReference type="Proteomes" id="UP000801492">
    <property type="component" value="Unassembled WGS sequence"/>
</dbReference>
<gene>
    <name evidence="2" type="ORF">ILUMI_16433</name>
</gene>
<comment type="caution">
    <text evidence="2">The sequence shown here is derived from an EMBL/GenBank/DDBJ whole genome shotgun (WGS) entry which is preliminary data.</text>
</comment>
<dbReference type="SUPFAM" id="SSF48264">
    <property type="entry name" value="Cytochrome P450"/>
    <property type="match status" value="1"/>
</dbReference>
<dbReference type="GO" id="GO:0020037">
    <property type="term" value="F:heme binding"/>
    <property type="evidence" value="ECO:0007669"/>
    <property type="project" value="InterPro"/>
</dbReference>
<dbReference type="GO" id="GO:0016705">
    <property type="term" value="F:oxidoreductase activity, acting on paired donors, with incorporation or reduction of molecular oxygen"/>
    <property type="evidence" value="ECO:0007669"/>
    <property type="project" value="InterPro"/>
</dbReference>
<proteinExistence type="predicted"/>
<dbReference type="Gene3D" id="1.10.630.10">
    <property type="entry name" value="Cytochrome P450"/>
    <property type="match status" value="1"/>
</dbReference>
<dbReference type="GO" id="GO:0004497">
    <property type="term" value="F:monooxygenase activity"/>
    <property type="evidence" value="ECO:0007669"/>
    <property type="project" value="UniProtKB-KW"/>
</dbReference>
<dbReference type="EMBL" id="VTPC01062921">
    <property type="protein sequence ID" value="KAF2889740.1"/>
    <property type="molecule type" value="Genomic_DNA"/>
</dbReference>
<organism evidence="2 3">
    <name type="scientific">Ignelater luminosus</name>
    <name type="common">Cucubano</name>
    <name type="synonym">Pyrophorus luminosus</name>
    <dbReference type="NCBI Taxonomy" id="2038154"/>
    <lineage>
        <taxon>Eukaryota</taxon>
        <taxon>Metazoa</taxon>
        <taxon>Ecdysozoa</taxon>
        <taxon>Arthropoda</taxon>
        <taxon>Hexapoda</taxon>
        <taxon>Insecta</taxon>
        <taxon>Pterygota</taxon>
        <taxon>Neoptera</taxon>
        <taxon>Endopterygota</taxon>
        <taxon>Coleoptera</taxon>
        <taxon>Polyphaga</taxon>
        <taxon>Elateriformia</taxon>
        <taxon>Elateroidea</taxon>
        <taxon>Elateridae</taxon>
        <taxon>Agrypninae</taxon>
        <taxon>Pyrophorini</taxon>
        <taxon>Ignelater</taxon>
    </lineage>
</organism>
<feature type="non-terminal residue" evidence="2">
    <location>
        <position position="1"/>
    </location>
</feature>
<dbReference type="AlphaFoldDB" id="A0A8K0G2W8"/>
<sequence length="74" mass="8239">LVLILLNSNTLHILHIFSGAKFGLMEIKIGLVRILSEFEVKRSADTPVPIEFETKCLLVASKVGLPMKFSRVTD</sequence>